<feature type="region of interest" description="Disordered" evidence="3">
    <location>
        <begin position="51"/>
        <end position="70"/>
    </location>
</feature>
<dbReference type="PIRSF" id="PIRSF006386">
    <property type="entry name" value="HCCAis_GSTk"/>
    <property type="match status" value="1"/>
</dbReference>
<evidence type="ECO:0000256" key="2">
    <source>
        <dbReference type="PIRSR" id="PIRSR006386-1"/>
    </source>
</evidence>
<sequence>MSDVTFSFDLGSPYAWLAAERVDALLAPRTVVWEPVLLGAVFGATGRSSWATQGDAPRTTGMAEVERRARERDLPPVVWPDPWPTSYLTAMRVATAVERHGGQAALRTFALAALRAAFTDGADLATADGIALACDRAGLPGATLLIAAGDQATKDALRARTDAAIARGVRGVPTFTVDGAVAAFGDDELDALAA</sequence>
<dbReference type="PANTHER" id="PTHR42943:SF2">
    <property type="entry name" value="GLUTATHIONE S-TRANSFERASE KAPPA 1"/>
    <property type="match status" value="1"/>
</dbReference>
<dbReference type="InterPro" id="IPR014440">
    <property type="entry name" value="HCCAis_GSTk"/>
</dbReference>
<dbReference type="AlphaFoldDB" id="A0AAU7ARA7"/>
<comment type="catalytic activity">
    <reaction evidence="1">
        <text>2-hydroxychromene-2-carboxylate = (3E)-4-(2-hydroxyphenyl)-2-oxobut-3-enoate</text>
        <dbReference type="Rhea" id="RHEA:27401"/>
        <dbReference type="ChEBI" id="CHEBI:59350"/>
        <dbReference type="ChEBI" id="CHEBI:59353"/>
        <dbReference type="EC" id="5.99.1.4"/>
    </reaction>
</comment>
<name>A0AAU7ARA7_9ACTN</name>
<accession>A0AAU7ARA7</accession>
<dbReference type="Gene3D" id="3.40.30.10">
    <property type="entry name" value="Glutaredoxin"/>
    <property type="match status" value="1"/>
</dbReference>
<organism evidence="5">
    <name type="scientific">Paraconexibacter sp. AEG42_29</name>
    <dbReference type="NCBI Taxonomy" id="2997339"/>
    <lineage>
        <taxon>Bacteria</taxon>
        <taxon>Bacillati</taxon>
        <taxon>Actinomycetota</taxon>
        <taxon>Thermoleophilia</taxon>
        <taxon>Solirubrobacterales</taxon>
        <taxon>Paraconexibacteraceae</taxon>
        <taxon>Paraconexibacter</taxon>
    </lineage>
</organism>
<protein>
    <recommendedName>
        <fullName evidence="1">2-hydroxychromene-2-carboxylate isomerase</fullName>
        <ecNumber evidence="1">5.99.1.4</ecNumber>
    </recommendedName>
</protein>
<dbReference type="GO" id="GO:0004602">
    <property type="term" value="F:glutathione peroxidase activity"/>
    <property type="evidence" value="ECO:0007669"/>
    <property type="project" value="TreeGrafter"/>
</dbReference>
<reference evidence="5" key="1">
    <citation type="submission" date="2022-12" db="EMBL/GenBank/DDBJ databases">
        <title>Paraconexibacter alkalitolerans sp. nov. and Baekduia alba sp. nov., isolated from soil and emended description of the genera Paraconexibacter (Chun et al., 2020) and Baekduia (An et al., 2020).</title>
        <authorList>
            <person name="Vieira S."/>
            <person name="Huber K.J."/>
            <person name="Geppert A."/>
            <person name="Wolf J."/>
            <person name="Neumann-Schaal M."/>
            <person name="Muesken M."/>
            <person name="Overmann J."/>
        </authorList>
    </citation>
    <scope>NUCLEOTIDE SEQUENCE</scope>
    <source>
        <strain evidence="5">AEG42_29</strain>
    </source>
</reference>
<dbReference type="PANTHER" id="PTHR42943">
    <property type="entry name" value="GLUTATHIONE S-TRANSFERASE KAPPA"/>
    <property type="match status" value="1"/>
</dbReference>
<dbReference type="GO" id="GO:0006749">
    <property type="term" value="P:glutathione metabolic process"/>
    <property type="evidence" value="ECO:0007669"/>
    <property type="project" value="TreeGrafter"/>
</dbReference>
<evidence type="ECO:0000313" key="5">
    <source>
        <dbReference type="EMBL" id="XAY04143.1"/>
    </source>
</evidence>
<dbReference type="InterPro" id="IPR051924">
    <property type="entry name" value="GST_Kappa/NadH"/>
</dbReference>
<evidence type="ECO:0000256" key="1">
    <source>
        <dbReference type="PIRNR" id="PIRNR006386"/>
    </source>
</evidence>
<dbReference type="SUPFAM" id="SSF52833">
    <property type="entry name" value="Thioredoxin-like"/>
    <property type="match status" value="1"/>
</dbReference>
<gene>
    <name evidence="5" type="ORF">DSM112329_00972</name>
</gene>
<dbReference type="GO" id="GO:0004364">
    <property type="term" value="F:glutathione transferase activity"/>
    <property type="evidence" value="ECO:0007669"/>
    <property type="project" value="TreeGrafter"/>
</dbReference>
<dbReference type="InterPro" id="IPR036249">
    <property type="entry name" value="Thioredoxin-like_sf"/>
</dbReference>
<dbReference type="GO" id="GO:0018845">
    <property type="term" value="F:2-hydroxychromene-2-carboxylate isomerase activity"/>
    <property type="evidence" value="ECO:0007669"/>
    <property type="project" value="UniProtKB-UniRule"/>
</dbReference>
<comment type="similarity">
    <text evidence="1">Belongs to the GST superfamily. NadH family.</text>
</comment>
<dbReference type="InterPro" id="IPR001853">
    <property type="entry name" value="DSBA-like_thioredoxin_dom"/>
</dbReference>
<feature type="domain" description="DSBA-like thioredoxin" evidence="4">
    <location>
        <begin position="4"/>
        <end position="193"/>
    </location>
</feature>
<keyword evidence="1" id="KW-0413">Isomerase</keyword>
<proteinExistence type="inferred from homology"/>
<dbReference type="EMBL" id="CP114014">
    <property type="protein sequence ID" value="XAY04143.1"/>
    <property type="molecule type" value="Genomic_DNA"/>
</dbReference>
<dbReference type="RefSeq" id="WP_354700687.1">
    <property type="nucleotide sequence ID" value="NZ_CP114014.1"/>
</dbReference>
<dbReference type="Pfam" id="PF01323">
    <property type="entry name" value="DSBA"/>
    <property type="match status" value="1"/>
</dbReference>
<feature type="active site" description="Nucleophile" evidence="2">
    <location>
        <position position="12"/>
    </location>
</feature>
<dbReference type="KEGG" id="parq:DSM112329_00972"/>
<evidence type="ECO:0000256" key="3">
    <source>
        <dbReference type="SAM" id="MobiDB-lite"/>
    </source>
</evidence>
<evidence type="ECO:0000259" key="4">
    <source>
        <dbReference type="Pfam" id="PF01323"/>
    </source>
</evidence>
<dbReference type="EC" id="5.99.1.4" evidence="1"/>